<name>A0A5B7GT29_PORTR</name>
<comment type="caution">
    <text evidence="2">The sequence shown here is derived from an EMBL/GenBank/DDBJ whole genome shotgun (WGS) entry which is preliminary data.</text>
</comment>
<gene>
    <name evidence="2" type="ORF">E2C01_056061</name>
</gene>
<dbReference type="EMBL" id="VSRR010019178">
    <property type="protein sequence ID" value="MPC61982.1"/>
    <property type="molecule type" value="Genomic_DNA"/>
</dbReference>
<evidence type="ECO:0000313" key="2">
    <source>
        <dbReference type="EMBL" id="MPC61982.1"/>
    </source>
</evidence>
<protein>
    <submittedName>
        <fullName evidence="2">Uncharacterized protein</fullName>
    </submittedName>
</protein>
<evidence type="ECO:0000256" key="1">
    <source>
        <dbReference type="SAM" id="MobiDB-lite"/>
    </source>
</evidence>
<proteinExistence type="predicted"/>
<dbReference type="AlphaFoldDB" id="A0A5B7GT29"/>
<feature type="region of interest" description="Disordered" evidence="1">
    <location>
        <begin position="27"/>
        <end position="49"/>
    </location>
</feature>
<dbReference type="Proteomes" id="UP000324222">
    <property type="component" value="Unassembled WGS sequence"/>
</dbReference>
<sequence>MARGGGGGEGEAPASVFSVLRILFPSSESHNPGTAPQPLRPDHHPGKAGLVRCPSAAGRFPMSPGGNFGKGRCSRECGRWLTVVAPEDRNEELGQRTYWLRTPLMVAAAWREWRREGRGGRLSLVGGAAAEHSGRRNGGCRVGGADLEQVGGRLTRPLPAGQQQFRAFALGQRPFLDTRFSDHLRELELRRKSDSIPPGIGFKVPHTGPSSTQGRLPRRSPLP</sequence>
<organism evidence="2 3">
    <name type="scientific">Portunus trituberculatus</name>
    <name type="common">Swimming crab</name>
    <name type="synonym">Neptunus trituberculatus</name>
    <dbReference type="NCBI Taxonomy" id="210409"/>
    <lineage>
        <taxon>Eukaryota</taxon>
        <taxon>Metazoa</taxon>
        <taxon>Ecdysozoa</taxon>
        <taxon>Arthropoda</taxon>
        <taxon>Crustacea</taxon>
        <taxon>Multicrustacea</taxon>
        <taxon>Malacostraca</taxon>
        <taxon>Eumalacostraca</taxon>
        <taxon>Eucarida</taxon>
        <taxon>Decapoda</taxon>
        <taxon>Pleocyemata</taxon>
        <taxon>Brachyura</taxon>
        <taxon>Eubrachyura</taxon>
        <taxon>Portunoidea</taxon>
        <taxon>Portunidae</taxon>
        <taxon>Portuninae</taxon>
        <taxon>Portunus</taxon>
    </lineage>
</organism>
<reference evidence="2 3" key="1">
    <citation type="submission" date="2019-05" db="EMBL/GenBank/DDBJ databases">
        <title>Another draft genome of Portunus trituberculatus and its Hox gene families provides insights of decapod evolution.</title>
        <authorList>
            <person name="Jeong J.-H."/>
            <person name="Song I."/>
            <person name="Kim S."/>
            <person name="Choi T."/>
            <person name="Kim D."/>
            <person name="Ryu S."/>
            <person name="Kim W."/>
        </authorList>
    </citation>
    <scope>NUCLEOTIDE SEQUENCE [LARGE SCALE GENOMIC DNA]</scope>
    <source>
        <tissue evidence="2">Muscle</tissue>
    </source>
</reference>
<accession>A0A5B7GT29</accession>
<feature type="region of interest" description="Disordered" evidence="1">
    <location>
        <begin position="195"/>
        <end position="223"/>
    </location>
</feature>
<keyword evidence="3" id="KW-1185">Reference proteome</keyword>
<evidence type="ECO:0000313" key="3">
    <source>
        <dbReference type="Proteomes" id="UP000324222"/>
    </source>
</evidence>
<dbReference type="OrthoDB" id="10029800at2759"/>